<evidence type="ECO:0000313" key="2">
    <source>
        <dbReference type="Proteomes" id="UP001226389"/>
    </source>
</evidence>
<dbReference type="EMBL" id="JAUSSY010000004">
    <property type="protein sequence ID" value="MDQ0118091.1"/>
    <property type="molecule type" value="Genomic_DNA"/>
</dbReference>
<evidence type="ECO:0000313" key="1">
    <source>
        <dbReference type="EMBL" id="MDQ0118091.1"/>
    </source>
</evidence>
<accession>A0ABT9UGG1</accession>
<gene>
    <name evidence="1" type="ORF">J2T22_001268</name>
</gene>
<reference evidence="1 2" key="1">
    <citation type="submission" date="2023-07" db="EMBL/GenBank/DDBJ databases">
        <title>Sorghum-associated microbial communities from plants grown in Nebraska, USA.</title>
        <authorList>
            <person name="Schachtman D."/>
        </authorList>
    </citation>
    <scope>NUCLEOTIDE SEQUENCE [LARGE SCALE GENOMIC DNA]</scope>
    <source>
        <strain evidence="1 2">DS994</strain>
    </source>
</reference>
<proteinExistence type="predicted"/>
<sequence length="229" mass="23241">MFARVGEAGKTGRCALPVSNRQPHPEPTLGAQLSEVLNEEVGKEESGFSRRRVVAGVAWSLPVIATAVAAPAAAASPPPISVTATWGAGGTQYTTVGGGNPRMSGTCPAKLSIKNTGASSFTGTISMAITLTPVGTVLAGIGVESLQPATVTAPSTFKAHASSATFSYSGSIGSGTTLDFPIRFHYESVSSKPKKVSYSYAMTTSLVLTSNSGSSASLAPTTPDPTINF</sequence>
<protein>
    <recommendedName>
        <fullName evidence="3">Choice-of-anchor D domain-containing protein</fullName>
    </recommendedName>
</protein>
<organism evidence="1 2">
    <name type="scientific">Pseudarthrobacter defluvii</name>
    <dbReference type="NCBI Taxonomy" id="410837"/>
    <lineage>
        <taxon>Bacteria</taxon>
        <taxon>Bacillati</taxon>
        <taxon>Actinomycetota</taxon>
        <taxon>Actinomycetes</taxon>
        <taxon>Micrococcales</taxon>
        <taxon>Micrococcaceae</taxon>
        <taxon>Pseudarthrobacter</taxon>
    </lineage>
</organism>
<name>A0ABT9UGG1_9MICC</name>
<comment type="caution">
    <text evidence="1">The sequence shown here is derived from an EMBL/GenBank/DDBJ whole genome shotgun (WGS) entry which is preliminary data.</text>
</comment>
<dbReference type="Proteomes" id="UP001226389">
    <property type="component" value="Unassembled WGS sequence"/>
</dbReference>
<keyword evidence="2" id="KW-1185">Reference proteome</keyword>
<evidence type="ECO:0008006" key="3">
    <source>
        <dbReference type="Google" id="ProtNLM"/>
    </source>
</evidence>